<comment type="caution">
    <text evidence="3">The sequence shown here is derived from an EMBL/GenBank/DDBJ whole genome shotgun (WGS) entry which is preliminary data.</text>
</comment>
<reference evidence="3 4" key="1">
    <citation type="submission" date="2017-06" db="EMBL/GenBank/DDBJ databases">
        <title>Description of Avrilella dinanensis gen. nov. sp. nov.</title>
        <authorList>
            <person name="Leyer C."/>
            <person name="Sassi M."/>
            <person name="Minet J."/>
            <person name="Kayal S."/>
            <person name="Cattoir V."/>
        </authorList>
    </citation>
    <scope>NUCLEOTIDE SEQUENCE [LARGE SCALE GENOMIC DNA]</scope>
    <source>
        <strain evidence="3 4">UR159</strain>
    </source>
</reference>
<evidence type="ECO:0000259" key="2">
    <source>
        <dbReference type="PROSITE" id="PS50943"/>
    </source>
</evidence>
<dbReference type="EMBL" id="NIPO01000001">
    <property type="protein sequence ID" value="PJR04671.1"/>
    <property type="molecule type" value="Genomic_DNA"/>
</dbReference>
<dbReference type="CDD" id="cd00093">
    <property type="entry name" value="HTH_XRE"/>
    <property type="match status" value="1"/>
</dbReference>
<dbReference type="Proteomes" id="UP000231960">
    <property type="component" value="Unassembled WGS sequence"/>
</dbReference>
<gene>
    <name evidence="3" type="ORF">CDL10_09060</name>
</gene>
<proteinExistence type="predicted"/>
<dbReference type="OrthoDB" id="7859381at2"/>
<dbReference type="AlphaFoldDB" id="A0A2M9R724"/>
<dbReference type="PROSITE" id="PS50943">
    <property type="entry name" value="HTH_CROC1"/>
    <property type="match status" value="1"/>
</dbReference>
<dbReference type="SUPFAM" id="SSF47413">
    <property type="entry name" value="lambda repressor-like DNA-binding domains"/>
    <property type="match status" value="1"/>
</dbReference>
<evidence type="ECO:0000313" key="4">
    <source>
        <dbReference type="Proteomes" id="UP000231960"/>
    </source>
</evidence>
<dbReference type="PANTHER" id="PTHR46558">
    <property type="entry name" value="TRACRIPTIONAL REGULATORY PROTEIN-RELATED-RELATED"/>
    <property type="match status" value="1"/>
</dbReference>
<keyword evidence="4" id="KW-1185">Reference proteome</keyword>
<dbReference type="Gene3D" id="1.10.260.40">
    <property type="entry name" value="lambda repressor-like DNA-binding domains"/>
    <property type="match status" value="1"/>
</dbReference>
<dbReference type="SMART" id="SM00530">
    <property type="entry name" value="HTH_XRE"/>
    <property type="match status" value="1"/>
</dbReference>
<dbReference type="RefSeq" id="WP_100678229.1">
    <property type="nucleotide sequence ID" value="NZ_NIPO01000001.1"/>
</dbReference>
<organism evidence="3 4">
    <name type="scientific">Avrilella dinanensis</name>
    <dbReference type="NCBI Taxonomy" id="2008672"/>
    <lineage>
        <taxon>Bacteria</taxon>
        <taxon>Pseudomonadati</taxon>
        <taxon>Bacteroidota</taxon>
        <taxon>Flavobacteriia</taxon>
        <taxon>Flavobacteriales</taxon>
        <taxon>Flavobacteriaceae</taxon>
        <taxon>Avrilella</taxon>
    </lineage>
</organism>
<dbReference type="Pfam" id="PF01381">
    <property type="entry name" value="HTH_3"/>
    <property type="match status" value="1"/>
</dbReference>
<dbReference type="InterPro" id="IPR001387">
    <property type="entry name" value="Cro/C1-type_HTH"/>
</dbReference>
<protein>
    <recommendedName>
        <fullName evidence="2">HTH cro/C1-type domain-containing protein</fullName>
    </recommendedName>
</protein>
<dbReference type="GO" id="GO:0003677">
    <property type="term" value="F:DNA binding"/>
    <property type="evidence" value="ECO:0007669"/>
    <property type="project" value="UniProtKB-KW"/>
</dbReference>
<sequence length="89" mass="10177">MTIAEVVGKKVFALRKQKELTQEQVADSIHISQPVYARIENGMGMSWANYIDSLCDFFEIAPEELVKNTFDITQENIEPKENDEVSQNL</sequence>
<evidence type="ECO:0000313" key="3">
    <source>
        <dbReference type="EMBL" id="PJR04671.1"/>
    </source>
</evidence>
<name>A0A2M9R724_9FLAO</name>
<dbReference type="InterPro" id="IPR010982">
    <property type="entry name" value="Lambda_DNA-bd_dom_sf"/>
</dbReference>
<evidence type="ECO:0000256" key="1">
    <source>
        <dbReference type="ARBA" id="ARBA00023125"/>
    </source>
</evidence>
<feature type="domain" description="HTH cro/C1-type" evidence="2">
    <location>
        <begin position="13"/>
        <end position="65"/>
    </location>
</feature>
<accession>A0A2M9R724</accession>
<dbReference type="PANTHER" id="PTHR46558:SF4">
    <property type="entry name" value="DNA-BIDING PHAGE PROTEIN"/>
    <property type="match status" value="1"/>
</dbReference>
<keyword evidence="1" id="KW-0238">DNA-binding</keyword>